<dbReference type="PANTHER" id="PTHR10434:SF9">
    <property type="entry name" value="PHOSPHOLIPID_GLYCEROL ACYLTRANSFERASE DOMAIN-CONTAINING PROTEIN"/>
    <property type="match status" value="1"/>
</dbReference>
<dbReference type="GO" id="GO:0006654">
    <property type="term" value="P:phosphatidic acid biosynthetic process"/>
    <property type="evidence" value="ECO:0007669"/>
    <property type="project" value="TreeGrafter"/>
</dbReference>
<proteinExistence type="predicted"/>
<dbReference type="InterPro" id="IPR002123">
    <property type="entry name" value="Plipid/glycerol_acylTrfase"/>
</dbReference>
<feature type="transmembrane region" description="Helical" evidence="3">
    <location>
        <begin position="15"/>
        <end position="38"/>
    </location>
</feature>
<dbReference type="Pfam" id="PF01553">
    <property type="entry name" value="Acyltransferase"/>
    <property type="match status" value="1"/>
</dbReference>
<accession>A0A381RVT6</accession>
<keyword evidence="3" id="KW-1133">Transmembrane helix</keyword>
<dbReference type="SUPFAM" id="SSF69593">
    <property type="entry name" value="Glycerol-3-phosphate (1)-acyltransferase"/>
    <property type="match status" value="1"/>
</dbReference>
<feature type="domain" description="Phospholipid/glycerol acyltransferase" evidence="4">
    <location>
        <begin position="16"/>
        <end position="125"/>
    </location>
</feature>
<evidence type="ECO:0000259" key="4">
    <source>
        <dbReference type="SMART" id="SM00563"/>
    </source>
</evidence>
<feature type="non-terminal residue" evidence="5">
    <location>
        <position position="136"/>
    </location>
</feature>
<name>A0A381RVT6_9ZZZZ</name>
<evidence type="ECO:0000313" key="5">
    <source>
        <dbReference type="EMBL" id="SUZ95970.1"/>
    </source>
</evidence>
<dbReference type="PANTHER" id="PTHR10434">
    <property type="entry name" value="1-ACYL-SN-GLYCEROL-3-PHOSPHATE ACYLTRANSFERASE"/>
    <property type="match status" value="1"/>
</dbReference>
<keyword evidence="1" id="KW-0808">Transferase</keyword>
<dbReference type="SMART" id="SM00563">
    <property type="entry name" value="PlsC"/>
    <property type="match status" value="1"/>
</dbReference>
<reference evidence="5" key="1">
    <citation type="submission" date="2018-05" db="EMBL/GenBank/DDBJ databases">
        <authorList>
            <person name="Lanie J.A."/>
            <person name="Ng W.-L."/>
            <person name="Kazmierczak K.M."/>
            <person name="Andrzejewski T.M."/>
            <person name="Davidsen T.M."/>
            <person name="Wayne K.J."/>
            <person name="Tettelin H."/>
            <person name="Glass J.I."/>
            <person name="Rusch D."/>
            <person name="Podicherti R."/>
            <person name="Tsui H.-C.T."/>
            <person name="Winkler M.E."/>
        </authorList>
    </citation>
    <scope>NUCLEOTIDE SEQUENCE</scope>
</reference>
<dbReference type="EMBL" id="UINC01002371">
    <property type="protein sequence ID" value="SUZ95970.1"/>
    <property type="molecule type" value="Genomic_DNA"/>
</dbReference>
<keyword evidence="3" id="KW-0472">Membrane</keyword>
<evidence type="ECO:0000256" key="2">
    <source>
        <dbReference type="ARBA" id="ARBA00023315"/>
    </source>
</evidence>
<evidence type="ECO:0000256" key="3">
    <source>
        <dbReference type="SAM" id="Phobius"/>
    </source>
</evidence>
<gene>
    <name evidence="5" type="ORF">METZ01_LOCUS48824</name>
</gene>
<organism evidence="5">
    <name type="scientific">marine metagenome</name>
    <dbReference type="NCBI Taxonomy" id="408172"/>
    <lineage>
        <taxon>unclassified sequences</taxon>
        <taxon>metagenomes</taxon>
        <taxon>ecological metagenomes</taxon>
    </lineage>
</organism>
<dbReference type="GO" id="GO:0003841">
    <property type="term" value="F:1-acylglycerol-3-phosphate O-acyltransferase activity"/>
    <property type="evidence" value="ECO:0007669"/>
    <property type="project" value="TreeGrafter"/>
</dbReference>
<evidence type="ECO:0000256" key="1">
    <source>
        <dbReference type="ARBA" id="ARBA00022679"/>
    </source>
</evidence>
<keyword evidence="2" id="KW-0012">Acyltransferase</keyword>
<sequence length="136" mass="15797">MGWTIKGEYPDTQKLIVAVVPHSSYFDFIVAVLTRTVLNKRIKFLGKKELFNPLTSLIFKFWGGIPIDRVINKNYVETVVELINKNKINHLAIAPEGTREKVEKWKTGFYYIANQSRIPIMMTSFDYKNKTVILNK</sequence>
<protein>
    <recommendedName>
        <fullName evidence="4">Phospholipid/glycerol acyltransferase domain-containing protein</fullName>
    </recommendedName>
</protein>
<keyword evidence="3" id="KW-0812">Transmembrane</keyword>
<dbReference type="AlphaFoldDB" id="A0A381RVT6"/>